<dbReference type="AlphaFoldDB" id="A0A8J7Y431"/>
<evidence type="ECO:0000313" key="3">
    <source>
        <dbReference type="EMBL" id="MBV0924375.1"/>
    </source>
</evidence>
<dbReference type="Proteomes" id="UP000766550">
    <property type="component" value="Unassembled WGS sequence"/>
</dbReference>
<feature type="compositionally biased region" description="Acidic residues" evidence="1">
    <location>
        <begin position="749"/>
        <end position="768"/>
    </location>
</feature>
<dbReference type="OrthoDB" id="85977at2157"/>
<feature type="region of interest" description="Disordered" evidence="1">
    <location>
        <begin position="569"/>
        <end position="595"/>
    </location>
</feature>
<accession>A0A8J7Y431</accession>
<dbReference type="InterPro" id="IPR047792">
    <property type="entry name" value="Hvo_1808-like"/>
</dbReference>
<dbReference type="Pfam" id="PF04151">
    <property type="entry name" value="PPC"/>
    <property type="match status" value="1"/>
</dbReference>
<protein>
    <submittedName>
        <fullName evidence="3">Hvo_1808 family surface protein</fullName>
    </submittedName>
</protein>
<dbReference type="EMBL" id="JAHQXF010000001">
    <property type="protein sequence ID" value="MBV0924375.1"/>
    <property type="molecule type" value="Genomic_DNA"/>
</dbReference>
<evidence type="ECO:0000259" key="2">
    <source>
        <dbReference type="Pfam" id="PF04151"/>
    </source>
</evidence>
<reference evidence="3 4" key="1">
    <citation type="submission" date="2021-06" db="EMBL/GenBank/DDBJ databases">
        <title>New haloarchaea isolates fom saline soil.</title>
        <authorList>
            <person name="Duran-Viseras A."/>
            <person name="Sanchez-Porro C.S."/>
            <person name="Ventosa A."/>
        </authorList>
    </citation>
    <scope>NUCLEOTIDE SEQUENCE [LARGE SCALE GENOMIC DNA]</scope>
    <source>
        <strain evidence="3 4">JCM 183640</strain>
    </source>
</reference>
<organism evidence="3 4">
    <name type="scientific">Haloarcula limicola</name>
    <dbReference type="NCBI Taxonomy" id="1429915"/>
    <lineage>
        <taxon>Archaea</taxon>
        <taxon>Methanobacteriati</taxon>
        <taxon>Methanobacteriota</taxon>
        <taxon>Stenosarchaea group</taxon>
        <taxon>Halobacteria</taxon>
        <taxon>Halobacteriales</taxon>
        <taxon>Haloarculaceae</taxon>
        <taxon>Haloarcula</taxon>
    </lineage>
</organism>
<feature type="region of interest" description="Disordered" evidence="1">
    <location>
        <begin position="267"/>
        <end position="316"/>
    </location>
</feature>
<evidence type="ECO:0000256" key="1">
    <source>
        <dbReference type="SAM" id="MobiDB-lite"/>
    </source>
</evidence>
<keyword evidence="4" id="KW-1185">Reference proteome</keyword>
<sequence>MTLTSQTRVRTVTIALAVCLAAVTATMAVGTAAAQTETDEAAFEPNDSFENATQLEPGNYTGLNVTENDLDVYAVELNAGESLSAEIEFSHARGDLDLFLLGPNGSTLQAGVSETDGESVSAVAPEAGTYYLVVAGFQGASGPYDLRVNTAGAGPSPAAGEFEPNDDFETATPVEAGNYTGLNVTENDLDVYAVELSEGDTLSAEIEFSHARGDLELLLIGPERTVLQASTSSTDGESISHLAGTNGTYYLVVYGYLDGTGPYDLSVGVSSGEDGTPPAGPSPTETPGNETATPEPPTGETATDETASLADPESDRLGWERGYWANESLDVETGDGLSEAERRALVARSMARVEAIREREFERPVEFDVVSRAAYAANQSQDTFQRLVGTRYYNQVYEATFIVDEETDAYDVVTGGQSAAVGGFYAVGSDRFVLVVEDPDDPSVDEGILVHELTHALQHQTGLLDSAFRSPTLSSDARTGLLGLVEGDANYVMARYDARCANGTWECLPRDASASVSGDGDESAGDADGPDGVNLGVYLTGYQPYSDGPALVADIRERGGWDAVDAAYDSPPVSTEQTIHPERYPDERPASLDRREPIDGDWERFTTDTLGEAWLYSMFWYQDREYDIPVIDSGQVLSPDSGDYDTYNYTSAPSEGWANDRISLYANGDASGYVWVTAWDSEDDARQFADAYRRVLDGHGGESVGEETWRIPDEAPYGDAFRVVRDGRTVTVVNGPDADALSAIAPDVGSDDDGDEGGGDADDGDGEAESVAIP</sequence>
<name>A0A8J7Y431_9EURY</name>
<gene>
    <name evidence="3" type="ORF">KTS45_09190</name>
</gene>
<dbReference type="NCBIfam" id="NF038145">
    <property type="entry name" value="Hvo_1808_fam"/>
    <property type="match status" value="1"/>
</dbReference>
<feature type="domain" description="Peptidase C-terminal archaeal/bacterial" evidence="2">
    <location>
        <begin position="70"/>
        <end position="135"/>
    </location>
</feature>
<dbReference type="RefSeq" id="WP_162317434.1">
    <property type="nucleotide sequence ID" value="NZ_JAHQXF010000001.1"/>
</dbReference>
<comment type="caution">
    <text evidence="3">The sequence shown here is derived from an EMBL/GenBank/DDBJ whole genome shotgun (WGS) entry which is preliminary data.</text>
</comment>
<proteinExistence type="predicted"/>
<dbReference type="InterPro" id="IPR007280">
    <property type="entry name" value="Peptidase_C_arc/bac"/>
</dbReference>
<feature type="compositionally biased region" description="Basic and acidic residues" evidence="1">
    <location>
        <begin position="579"/>
        <end position="595"/>
    </location>
</feature>
<feature type="region of interest" description="Disordered" evidence="1">
    <location>
        <begin position="512"/>
        <end position="531"/>
    </location>
</feature>
<feature type="compositionally biased region" description="Acidic residues" evidence="1">
    <location>
        <begin position="519"/>
        <end position="529"/>
    </location>
</feature>
<feature type="compositionally biased region" description="Low complexity" evidence="1">
    <location>
        <begin position="283"/>
        <end position="307"/>
    </location>
</feature>
<feature type="region of interest" description="Disordered" evidence="1">
    <location>
        <begin position="741"/>
        <end position="774"/>
    </location>
</feature>
<dbReference type="SUPFAM" id="SSF89260">
    <property type="entry name" value="Collagen-binding domain"/>
    <property type="match status" value="2"/>
</dbReference>
<dbReference type="Gene3D" id="2.60.120.380">
    <property type="match status" value="2"/>
</dbReference>
<evidence type="ECO:0000313" key="4">
    <source>
        <dbReference type="Proteomes" id="UP000766550"/>
    </source>
</evidence>